<organism evidence="3">
    <name type="scientific">Grosmannia clavigera (strain kw1407 / UAMH 11150)</name>
    <name type="common">Blue stain fungus</name>
    <name type="synonym">Graphiocladiella clavigera</name>
    <dbReference type="NCBI Taxonomy" id="655863"/>
    <lineage>
        <taxon>Eukaryota</taxon>
        <taxon>Fungi</taxon>
        <taxon>Dikarya</taxon>
        <taxon>Ascomycota</taxon>
        <taxon>Pezizomycotina</taxon>
        <taxon>Sordariomycetes</taxon>
        <taxon>Sordariomycetidae</taxon>
        <taxon>Ophiostomatales</taxon>
        <taxon>Ophiostomataceae</taxon>
        <taxon>Leptographium</taxon>
    </lineage>
</organism>
<proteinExistence type="predicted"/>
<dbReference type="HOGENOM" id="CLU_2133764_0_0_1"/>
<accession>F0XCV3</accession>
<keyword evidence="1" id="KW-0812">Transmembrane</keyword>
<dbReference type="GeneID" id="25973891"/>
<feature type="transmembrane region" description="Helical" evidence="1">
    <location>
        <begin position="37"/>
        <end position="58"/>
    </location>
</feature>
<evidence type="ECO:0008006" key="4">
    <source>
        <dbReference type="Google" id="ProtNLM"/>
    </source>
</evidence>
<feature type="transmembrane region" description="Helical" evidence="1">
    <location>
        <begin position="78"/>
        <end position="100"/>
    </location>
</feature>
<keyword evidence="1" id="KW-0472">Membrane</keyword>
<dbReference type="InParanoid" id="F0XCV3"/>
<dbReference type="OrthoDB" id="3897607at2759"/>
<dbReference type="RefSeq" id="XP_014173609.1">
    <property type="nucleotide sequence ID" value="XM_014318134.1"/>
</dbReference>
<keyword evidence="1" id="KW-1133">Transmembrane helix</keyword>
<gene>
    <name evidence="2" type="ORF">CMQ_1055</name>
</gene>
<reference evidence="2 3" key="1">
    <citation type="journal article" date="2011" name="Proc. Natl. Acad. Sci. U.S.A.">
        <title>Genome and transcriptome analyses of the mountain pine beetle-fungal symbiont Grosmannia clavigera, a lodgepole pine pathogen.</title>
        <authorList>
            <person name="DiGuistini S."/>
            <person name="Wang Y."/>
            <person name="Liao N.Y."/>
            <person name="Taylor G."/>
            <person name="Tanguay P."/>
            <person name="Feau N."/>
            <person name="Henrissat B."/>
            <person name="Chan S.K."/>
            <person name="Hesse-Orce U."/>
            <person name="Alamouti S.M."/>
            <person name="Tsui C.K.M."/>
            <person name="Docking R.T."/>
            <person name="Levasseur A."/>
            <person name="Haridas S."/>
            <person name="Robertson G."/>
            <person name="Birol I."/>
            <person name="Holt R.A."/>
            <person name="Marra M.A."/>
            <person name="Hamelin R.C."/>
            <person name="Hirst M."/>
            <person name="Jones S.J.M."/>
            <person name="Bohlmann J."/>
            <person name="Breuil C."/>
        </authorList>
    </citation>
    <scope>NUCLEOTIDE SEQUENCE [LARGE SCALE GENOMIC DNA]</scope>
    <source>
        <strain evidence="3">kw1407 / UAMH 11150</strain>
    </source>
</reference>
<name>F0XCV3_GROCL</name>
<feature type="transmembrane region" description="Helical" evidence="1">
    <location>
        <begin position="6"/>
        <end position="25"/>
    </location>
</feature>
<dbReference type="Proteomes" id="UP000007796">
    <property type="component" value="Unassembled WGS sequence"/>
</dbReference>
<dbReference type="EMBL" id="GL629765">
    <property type="protein sequence ID" value="EFX04127.1"/>
    <property type="molecule type" value="Genomic_DNA"/>
</dbReference>
<keyword evidence="3" id="KW-1185">Reference proteome</keyword>
<dbReference type="AlphaFoldDB" id="F0XCV3"/>
<protein>
    <recommendedName>
        <fullName evidence="4">Integral membrane protein</fullName>
    </recommendedName>
</protein>
<sequence>MAIIVVVAVMLATSTIVMALQMYAFKISAGAGRTASLAWATLPTCSSVFVLRSVYYGLDTRDAYLNKYQQVRCAEYTLYANVIYGFYVPFIKAGVVFTLLRILPPLPLAAFIT</sequence>
<evidence type="ECO:0000256" key="1">
    <source>
        <dbReference type="SAM" id="Phobius"/>
    </source>
</evidence>
<evidence type="ECO:0000313" key="3">
    <source>
        <dbReference type="Proteomes" id="UP000007796"/>
    </source>
</evidence>
<evidence type="ECO:0000313" key="2">
    <source>
        <dbReference type="EMBL" id="EFX04127.1"/>
    </source>
</evidence>